<keyword evidence="2" id="KW-0472">Membrane</keyword>
<comment type="subcellular location">
    <subcellularLocation>
        <location evidence="1">Cell outer membrane</location>
    </subcellularLocation>
</comment>
<dbReference type="Pfam" id="PF00593">
    <property type="entry name" value="TonB_dep_Rec_b-barrel"/>
    <property type="match status" value="1"/>
</dbReference>
<evidence type="ECO:0000256" key="1">
    <source>
        <dbReference type="ARBA" id="ARBA00004442"/>
    </source>
</evidence>
<dbReference type="InterPro" id="IPR036942">
    <property type="entry name" value="Beta-barrel_TonB_sf"/>
</dbReference>
<sequence>MNDTPEHMFNLAVRWKPTDRLSAWVRGEYRGDGYRSGTHSATGQDARDVVGDWKGYTLFHLGGTYTVSQNLDLSATLFNVTDERFNKAEVVNGTTYATYRNNQEPRRLWVAAHLSF</sequence>
<dbReference type="InterPro" id="IPR010917">
    <property type="entry name" value="TonB_rcpt_CS"/>
</dbReference>
<evidence type="ECO:0000256" key="3">
    <source>
        <dbReference type="ARBA" id="ARBA00023237"/>
    </source>
</evidence>
<protein>
    <recommendedName>
        <fullName evidence="4">TonB-dependent receptor-like beta-barrel domain-containing protein</fullName>
    </recommendedName>
</protein>
<name>A0A4R6DU40_9RHOO</name>
<feature type="domain" description="TonB-dependent receptor-like beta-barrel" evidence="4">
    <location>
        <begin position="2"/>
        <end position="80"/>
    </location>
</feature>
<organism evidence="5 6">
    <name type="scientific">Azoarcus indigens</name>
    <dbReference type="NCBI Taxonomy" id="29545"/>
    <lineage>
        <taxon>Bacteria</taxon>
        <taxon>Pseudomonadati</taxon>
        <taxon>Pseudomonadota</taxon>
        <taxon>Betaproteobacteria</taxon>
        <taxon>Rhodocyclales</taxon>
        <taxon>Zoogloeaceae</taxon>
        <taxon>Azoarcus</taxon>
    </lineage>
</organism>
<gene>
    <name evidence="5" type="ORF">C7389_11487</name>
</gene>
<dbReference type="EMBL" id="SNVV01000014">
    <property type="protein sequence ID" value="TDN48700.1"/>
    <property type="molecule type" value="Genomic_DNA"/>
</dbReference>
<dbReference type="AlphaFoldDB" id="A0A4R6DU40"/>
<dbReference type="PROSITE" id="PS01156">
    <property type="entry name" value="TONB_DEPENDENT_REC_2"/>
    <property type="match status" value="1"/>
</dbReference>
<evidence type="ECO:0000256" key="2">
    <source>
        <dbReference type="ARBA" id="ARBA00023136"/>
    </source>
</evidence>
<proteinExistence type="predicted"/>
<dbReference type="Proteomes" id="UP000295129">
    <property type="component" value="Unassembled WGS sequence"/>
</dbReference>
<reference evidence="5 6" key="1">
    <citation type="submission" date="2019-03" db="EMBL/GenBank/DDBJ databases">
        <title>Genomic Encyclopedia of Type Strains, Phase IV (KMG-IV): sequencing the most valuable type-strain genomes for metagenomic binning, comparative biology and taxonomic classification.</title>
        <authorList>
            <person name="Goeker M."/>
        </authorList>
    </citation>
    <scope>NUCLEOTIDE SEQUENCE [LARGE SCALE GENOMIC DNA]</scope>
    <source>
        <strain evidence="5 6">DSM 12121</strain>
    </source>
</reference>
<evidence type="ECO:0000259" key="4">
    <source>
        <dbReference type="Pfam" id="PF00593"/>
    </source>
</evidence>
<dbReference type="GO" id="GO:0009279">
    <property type="term" value="C:cell outer membrane"/>
    <property type="evidence" value="ECO:0007669"/>
    <property type="project" value="UniProtKB-SubCell"/>
</dbReference>
<dbReference type="InterPro" id="IPR000531">
    <property type="entry name" value="Beta-barrel_TonB"/>
</dbReference>
<keyword evidence="3" id="KW-0998">Cell outer membrane</keyword>
<comment type="caution">
    <text evidence="5">The sequence shown here is derived from an EMBL/GenBank/DDBJ whole genome shotgun (WGS) entry which is preliminary data.</text>
</comment>
<keyword evidence="6" id="KW-1185">Reference proteome</keyword>
<dbReference type="SUPFAM" id="SSF56935">
    <property type="entry name" value="Porins"/>
    <property type="match status" value="1"/>
</dbReference>
<accession>A0A4R6DU40</accession>
<dbReference type="Gene3D" id="2.40.170.20">
    <property type="entry name" value="TonB-dependent receptor, beta-barrel domain"/>
    <property type="match status" value="1"/>
</dbReference>
<evidence type="ECO:0000313" key="6">
    <source>
        <dbReference type="Proteomes" id="UP000295129"/>
    </source>
</evidence>
<evidence type="ECO:0000313" key="5">
    <source>
        <dbReference type="EMBL" id="TDN48700.1"/>
    </source>
</evidence>